<gene>
    <name evidence="3" type="ORF">LCGC14_1973560</name>
</gene>
<keyword evidence="2" id="KW-0560">Oxidoreductase</keyword>
<evidence type="ECO:0000256" key="1">
    <source>
        <dbReference type="ARBA" id="ARBA00006484"/>
    </source>
</evidence>
<organism evidence="3">
    <name type="scientific">marine sediment metagenome</name>
    <dbReference type="NCBI Taxonomy" id="412755"/>
    <lineage>
        <taxon>unclassified sequences</taxon>
        <taxon>metagenomes</taxon>
        <taxon>ecological metagenomes</taxon>
    </lineage>
</organism>
<dbReference type="InterPro" id="IPR036291">
    <property type="entry name" value="NAD(P)-bd_dom_sf"/>
</dbReference>
<dbReference type="PRINTS" id="PR00080">
    <property type="entry name" value="SDRFAMILY"/>
</dbReference>
<dbReference type="InterPro" id="IPR002347">
    <property type="entry name" value="SDR_fam"/>
</dbReference>
<dbReference type="GO" id="GO:0016491">
    <property type="term" value="F:oxidoreductase activity"/>
    <property type="evidence" value="ECO:0007669"/>
    <property type="project" value="UniProtKB-KW"/>
</dbReference>
<protein>
    <recommendedName>
        <fullName evidence="4">3-oxoacyl-ACP reductase</fullName>
    </recommendedName>
</protein>
<name>A0A0F9FZ74_9ZZZZ</name>
<proteinExistence type="inferred from homology"/>
<comment type="similarity">
    <text evidence="1">Belongs to the short-chain dehydrogenases/reductases (SDR) family.</text>
</comment>
<accession>A0A0F9FZ74</accession>
<dbReference type="Pfam" id="PF00106">
    <property type="entry name" value="adh_short"/>
    <property type="match status" value="1"/>
</dbReference>
<dbReference type="FunFam" id="3.40.50.720:FF:000084">
    <property type="entry name" value="Short-chain dehydrogenase reductase"/>
    <property type="match status" value="1"/>
</dbReference>
<dbReference type="PANTHER" id="PTHR43391">
    <property type="entry name" value="RETINOL DEHYDROGENASE-RELATED"/>
    <property type="match status" value="1"/>
</dbReference>
<dbReference type="PRINTS" id="PR00081">
    <property type="entry name" value="GDHRDH"/>
</dbReference>
<dbReference type="NCBIfam" id="NF004843">
    <property type="entry name" value="PRK06194.1"/>
    <property type="match status" value="1"/>
</dbReference>
<dbReference type="CDD" id="cd05233">
    <property type="entry name" value="SDR_c"/>
    <property type="match status" value="1"/>
</dbReference>
<evidence type="ECO:0008006" key="4">
    <source>
        <dbReference type="Google" id="ProtNLM"/>
    </source>
</evidence>
<reference evidence="3" key="1">
    <citation type="journal article" date="2015" name="Nature">
        <title>Complex archaea that bridge the gap between prokaryotes and eukaryotes.</title>
        <authorList>
            <person name="Spang A."/>
            <person name="Saw J.H."/>
            <person name="Jorgensen S.L."/>
            <person name="Zaremba-Niedzwiedzka K."/>
            <person name="Martijn J."/>
            <person name="Lind A.E."/>
            <person name="van Eijk R."/>
            <person name="Schleper C."/>
            <person name="Guy L."/>
            <person name="Ettema T.J."/>
        </authorList>
    </citation>
    <scope>NUCLEOTIDE SEQUENCE</scope>
</reference>
<evidence type="ECO:0000313" key="3">
    <source>
        <dbReference type="EMBL" id="KKL83556.1"/>
    </source>
</evidence>
<dbReference type="Gene3D" id="3.40.50.720">
    <property type="entry name" value="NAD(P)-binding Rossmann-like Domain"/>
    <property type="match status" value="1"/>
</dbReference>
<comment type="caution">
    <text evidence="3">The sequence shown here is derived from an EMBL/GenBank/DDBJ whole genome shotgun (WGS) entry which is preliminary data.</text>
</comment>
<dbReference type="EMBL" id="LAZR01021950">
    <property type="protein sequence ID" value="KKL83556.1"/>
    <property type="molecule type" value="Genomic_DNA"/>
</dbReference>
<dbReference type="AlphaFoldDB" id="A0A0F9FZ74"/>
<dbReference type="SUPFAM" id="SSF51735">
    <property type="entry name" value="NAD(P)-binding Rossmann-fold domains"/>
    <property type="match status" value="1"/>
</dbReference>
<sequence length="292" mass="31388">MREFRDKVAVVTGAASGIGRAMAERFAAEGMKVVLADIEQGALAKTESEMKANGATVLAVSTDVSKAADVEALANKTIDAFGAVHILCNNAGVAVGGVSWERTLKDWQWVLGVNLWGVIHGIRVFVPIMLGQDTEGHIVNTASLAGLTSIPLHGVYQVTKHGVLTLSESLHHELTLSGAKVKVSVLCPGWVNTRIADSARNRPAELDNGPTEPTRRPEEEAFEMAARQLLAAGLPPEQVADDVLHAIREEKLYVLTHPEANDFIRTRVEDILEERNPTFDPAALQLGAGGRR</sequence>
<dbReference type="PANTHER" id="PTHR43391:SF26">
    <property type="entry name" value="BLL7251 PROTEIN"/>
    <property type="match status" value="1"/>
</dbReference>
<evidence type="ECO:0000256" key="2">
    <source>
        <dbReference type="ARBA" id="ARBA00023002"/>
    </source>
</evidence>